<reference evidence="1" key="1">
    <citation type="submission" date="2021-01" db="EMBL/GenBank/DDBJ databases">
        <title>Genome seq and assembly of Tabrizicola sp. KVB23.</title>
        <authorList>
            <person name="Chhetri G."/>
        </authorList>
    </citation>
    <scope>NUCLEOTIDE SEQUENCE</scope>
    <source>
        <strain evidence="1">KVB23</strain>
    </source>
</reference>
<sequence>MQQAVDAILQTAESLRFVRDTQGDLPWMYLDAVQNGLRASKVATYAVFAEAPKQLAFAEQHMASIGGPASIAEYQAKAVQVEIAASAWNAFLTGFVEGLPHTALIAIVVQSYDNIQTKHIERPGFIAAAEAAALRAAPELAALIAAFEAVGA</sequence>
<keyword evidence="2" id="KW-1185">Reference proteome</keyword>
<gene>
    <name evidence="1" type="ORF">JI744_14640</name>
</gene>
<proteinExistence type="predicted"/>
<evidence type="ECO:0000313" key="1">
    <source>
        <dbReference type="EMBL" id="MBL4929342.1"/>
    </source>
</evidence>
<dbReference type="AlphaFoldDB" id="A0A8J7SVB2"/>
<protein>
    <submittedName>
        <fullName evidence="1">Uncharacterized protein</fullName>
    </submittedName>
</protein>
<comment type="caution">
    <text evidence="1">The sequence shown here is derived from an EMBL/GenBank/DDBJ whole genome shotgun (WGS) entry which is preliminary data.</text>
</comment>
<evidence type="ECO:0000313" key="2">
    <source>
        <dbReference type="Proteomes" id="UP000619033"/>
    </source>
</evidence>
<accession>A0A8J7SVB2</accession>
<organism evidence="1 2">
    <name type="scientific">Fuscibacter oryzae</name>
    <dbReference type="NCBI Taxonomy" id="2803939"/>
    <lineage>
        <taxon>Bacteria</taxon>
        <taxon>Pseudomonadati</taxon>
        <taxon>Pseudomonadota</taxon>
        <taxon>Alphaproteobacteria</taxon>
        <taxon>Rhodobacterales</taxon>
        <taxon>Paracoccaceae</taxon>
        <taxon>Fuscibacter</taxon>
    </lineage>
</organism>
<dbReference type="Proteomes" id="UP000619033">
    <property type="component" value="Unassembled WGS sequence"/>
</dbReference>
<dbReference type="EMBL" id="JAESVP010000007">
    <property type="protein sequence ID" value="MBL4929342.1"/>
    <property type="molecule type" value="Genomic_DNA"/>
</dbReference>
<name>A0A8J7SVB2_9RHOB</name>
<dbReference type="RefSeq" id="WP_202661877.1">
    <property type="nucleotide sequence ID" value="NZ_JAESVP010000007.1"/>
</dbReference>